<keyword evidence="1" id="KW-1133">Transmembrane helix</keyword>
<evidence type="ECO:0000313" key="3">
    <source>
        <dbReference type="Proteomes" id="UP000663937"/>
    </source>
</evidence>
<dbReference type="Gene3D" id="3.40.30.10">
    <property type="entry name" value="Glutaredoxin"/>
    <property type="match status" value="1"/>
</dbReference>
<dbReference type="CDD" id="cd02947">
    <property type="entry name" value="TRX_family"/>
    <property type="match status" value="1"/>
</dbReference>
<keyword evidence="1" id="KW-0472">Membrane</keyword>
<reference evidence="2" key="1">
    <citation type="submission" date="2021-03" db="EMBL/GenBank/DDBJ databases">
        <title>Pengzhenrongella sicca gen. nov., sp. nov., a new member of suborder Micrococcineae isolated from High-Arctic tundra soil.</title>
        <authorList>
            <person name="Peng F."/>
        </authorList>
    </citation>
    <scope>NUCLEOTIDE SEQUENCE</scope>
    <source>
        <strain evidence="2">LRZ-2</strain>
    </source>
</reference>
<keyword evidence="3" id="KW-1185">Reference proteome</keyword>
<evidence type="ECO:0000313" key="2">
    <source>
        <dbReference type="EMBL" id="QTE30890.1"/>
    </source>
</evidence>
<dbReference type="KEGG" id="psic:J4E96_08180"/>
<name>A0A8A4ZFU9_9MICO</name>
<dbReference type="Proteomes" id="UP000663937">
    <property type="component" value="Chromosome"/>
</dbReference>
<keyword evidence="1" id="KW-0812">Transmembrane</keyword>
<protein>
    <submittedName>
        <fullName evidence="2">Thioredoxin family protein</fullName>
    </submittedName>
</protein>
<organism evidence="2 3">
    <name type="scientific">Pengzhenrongella sicca</name>
    <dbReference type="NCBI Taxonomy" id="2819238"/>
    <lineage>
        <taxon>Bacteria</taxon>
        <taxon>Bacillati</taxon>
        <taxon>Actinomycetota</taxon>
        <taxon>Actinomycetes</taxon>
        <taxon>Micrococcales</taxon>
        <taxon>Pengzhenrongella</taxon>
    </lineage>
</organism>
<dbReference type="RefSeq" id="WP_227425265.1">
    <property type="nucleotide sequence ID" value="NZ_CP071868.1"/>
</dbReference>
<dbReference type="SUPFAM" id="SSF52833">
    <property type="entry name" value="Thioredoxin-like"/>
    <property type="match status" value="1"/>
</dbReference>
<dbReference type="InterPro" id="IPR036249">
    <property type="entry name" value="Thioredoxin-like_sf"/>
</dbReference>
<feature type="transmembrane region" description="Helical" evidence="1">
    <location>
        <begin position="13"/>
        <end position="34"/>
    </location>
</feature>
<dbReference type="PROSITE" id="PS00194">
    <property type="entry name" value="THIOREDOXIN_1"/>
    <property type="match status" value="1"/>
</dbReference>
<accession>A0A8A4ZFU9</accession>
<dbReference type="AlphaFoldDB" id="A0A8A4ZFU9"/>
<dbReference type="EMBL" id="CP071868">
    <property type="protein sequence ID" value="QTE30890.1"/>
    <property type="molecule type" value="Genomic_DNA"/>
</dbReference>
<gene>
    <name evidence="2" type="ORF">J4E96_08180</name>
</gene>
<sequence length="185" mass="19173">MHSLSSLFTTDTLAGRALWVALLLGAASAVWWLVRRRAERFTPTTPAPAGGGAEPALTAAELGADLGRAGTFVQFSAQTCATCPQVHRLLTSIAATEPGVAHVELAAEERMDLVRRFAVFRTPTVLLLDGRGVVRARMSGALTRAHAVAALRDLAPQGPGHATITATTAAAAATATPASLRSIDV</sequence>
<evidence type="ECO:0000256" key="1">
    <source>
        <dbReference type="SAM" id="Phobius"/>
    </source>
</evidence>
<proteinExistence type="predicted"/>
<dbReference type="InterPro" id="IPR017937">
    <property type="entry name" value="Thioredoxin_CS"/>
</dbReference>